<dbReference type="PANTHER" id="PTHR23505">
    <property type="entry name" value="SPINSTER"/>
    <property type="match status" value="1"/>
</dbReference>
<dbReference type="PANTHER" id="PTHR23505:SF79">
    <property type="entry name" value="PROTEIN SPINSTER"/>
    <property type="match status" value="1"/>
</dbReference>
<comment type="subcellular location">
    <subcellularLocation>
        <location evidence="1">Membrane</location>
        <topology evidence="1">Multi-pass membrane protein</topology>
    </subcellularLocation>
</comment>
<dbReference type="SUPFAM" id="SSF103473">
    <property type="entry name" value="MFS general substrate transporter"/>
    <property type="match status" value="1"/>
</dbReference>
<evidence type="ECO:0000313" key="11">
    <source>
        <dbReference type="Proteomes" id="UP001428341"/>
    </source>
</evidence>
<dbReference type="InterPro" id="IPR044770">
    <property type="entry name" value="MFS_spinster-like"/>
</dbReference>
<feature type="transmembrane region" description="Helical" evidence="8">
    <location>
        <begin position="448"/>
        <end position="477"/>
    </location>
</feature>
<gene>
    <name evidence="10" type="ORF">WN944_021454</name>
</gene>
<evidence type="ECO:0000256" key="3">
    <source>
        <dbReference type="ARBA" id="ARBA00022692"/>
    </source>
</evidence>
<dbReference type="Gene3D" id="1.20.1250.20">
    <property type="entry name" value="MFS general substrate transporter like domains"/>
    <property type="match status" value="1"/>
</dbReference>
<dbReference type="InterPro" id="IPR011701">
    <property type="entry name" value="MFS"/>
</dbReference>
<comment type="similarity">
    <text evidence="6">Belongs to the major facilitator superfamily. Spinster (TC 2.A.1.49) family.</text>
</comment>
<sequence length="620" mass="67140">MLSTSSNRSDDVVDVDQNSQPNLPIQQSKSQSLSHRPPPLAEAEMATRSLSEDSPPTPSWFTPKRLLVIFCVINMLNYVDRGAIASNGVNGSQRTCDDKGICTSGSGIQLRFTLGQLGNHKHQARLATFTQHAEPILHIPTYICILSKWLHGSCRGDFRLNNFQDGVLSSAFMVGLLVASPIFASLAKSHNPFRLIGVGLSVWTFATAGCGSSFDFWSIAICRMLVGVGEASFISLAAPFIDDNAPVPQKTAWLSMFYMCIPTGVALGYVYGGVVGSHLNWRYAFWGEAILMLPFAVLGFVIKPLQLKGFAPAESGKAQVVASVSEGSEASNLNDHVSEDISDQASERSIKSIGESRFLNQLSQFSKDMKDLLQEKVYVVNVLGYIAYNFVIGAYSYWGPKAGYNIYHMSNADMMFGGVTIVCGIVGTISGGFILDQMGATISNAFKLLSAATFLGAIFCLTAFCLSSLYGFLALFTVGELLVFATQDLALYITIWIPYVAPLSAGVSLSHNVKAPVNYVCLHSVKPSLRALSMAISTVSIHIFGDVPSSPLVGVLQDHVNNWRKTTLALTSIFFLAAGIWFVGIFLKSIDKFNEDGENQISLDSKANMKPLLEGNGDNL</sequence>
<keyword evidence="5 8" id="KW-0472">Membrane</keyword>
<dbReference type="InterPro" id="IPR036259">
    <property type="entry name" value="MFS_trans_sf"/>
</dbReference>
<protein>
    <recommendedName>
        <fullName evidence="9">Major facilitator superfamily (MFS) profile domain-containing protein</fullName>
    </recommendedName>
</protein>
<reference evidence="10 11" key="1">
    <citation type="submission" date="2024-05" db="EMBL/GenBank/DDBJ databases">
        <title>Haplotype-resolved chromosome-level genome assembly of Huyou (Citrus changshanensis).</title>
        <authorList>
            <person name="Miao C."/>
            <person name="Chen W."/>
            <person name="Wu Y."/>
            <person name="Wang L."/>
            <person name="Zhao S."/>
            <person name="Grierson D."/>
            <person name="Xu C."/>
            <person name="Chen K."/>
        </authorList>
    </citation>
    <scope>NUCLEOTIDE SEQUENCE [LARGE SCALE GENOMIC DNA]</scope>
    <source>
        <strain evidence="10">01-14</strain>
        <tissue evidence="10">Leaf</tissue>
    </source>
</reference>
<evidence type="ECO:0000256" key="7">
    <source>
        <dbReference type="SAM" id="MobiDB-lite"/>
    </source>
</evidence>
<feature type="transmembrane region" description="Helical" evidence="8">
    <location>
        <begin position="193"/>
        <end position="214"/>
    </location>
</feature>
<evidence type="ECO:0000256" key="6">
    <source>
        <dbReference type="ARBA" id="ARBA00024338"/>
    </source>
</evidence>
<dbReference type="GO" id="GO:0022857">
    <property type="term" value="F:transmembrane transporter activity"/>
    <property type="evidence" value="ECO:0007669"/>
    <property type="project" value="InterPro"/>
</dbReference>
<feature type="transmembrane region" description="Helical" evidence="8">
    <location>
        <begin position="414"/>
        <end position="436"/>
    </location>
</feature>
<dbReference type="CDD" id="cd17328">
    <property type="entry name" value="MFS_spinster_like"/>
    <property type="match status" value="1"/>
</dbReference>
<dbReference type="AlphaFoldDB" id="A0AAP0MZA3"/>
<evidence type="ECO:0000256" key="4">
    <source>
        <dbReference type="ARBA" id="ARBA00022989"/>
    </source>
</evidence>
<keyword evidence="4 8" id="KW-1133">Transmembrane helix</keyword>
<feature type="compositionally biased region" description="Polar residues" evidence="7">
    <location>
        <begin position="17"/>
        <end position="34"/>
    </location>
</feature>
<organism evidence="10 11">
    <name type="scientific">Citrus x changshan-huyou</name>
    <dbReference type="NCBI Taxonomy" id="2935761"/>
    <lineage>
        <taxon>Eukaryota</taxon>
        <taxon>Viridiplantae</taxon>
        <taxon>Streptophyta</taxon>
        <taxon>Embryophyta</taxon>
        <taxon>Tracheophyta</taxon>
        <taxon>Spermatophyta</taxon>
        <taxon>Magnoliopsida</taxon>
        <taxon>eudicotyledons</taxon>
        <taxon>Gunneridae</taxon>
        <taxon>Pentapetalae</taxon>
        <taxon>rosids</taxon>
        <taxon>malvids</taxon>
        <taxon>Sapindales</taxon>
        <taxon>Rutaceae</taxon>
        <taxon>Aurantioideae</taxon>
        <taxon>Citrus</taxon>
    </lineage>
</organism>
<feature type="transmembrane region" description="Helical" evidence="8">
    <location>
        <begin position="167"/>
        <end position="186"/>
    </location>
</feature>
<evidence type="ECO:0000256" key="1">
    <source>
        <dbReference type="ARBA" id="ARBA00004141"/>
    </source>
</evidence>
<keyword evidence="11" id="KW-1185">Reference proteome</keyword>
<feature type="region of interest" description="Disordered" evidence="7">
    <location>
        <begin position="1"/>
        <end position="57"/>
    </location>
</feature>
<dbReference type="GO" id="GO:0016020">
    <property type="term" value="C:membrane"/>
    <property type="evidence" value="ECO:0007669"/>
    <property type="project" value="UniProtKB-SubCell"/>
</dbReference>
<feature type="transmembrane region" description="Helical" evidence="8">
    <location>
        <begin position="567"/>
        <end position="587"/>
    </location>
</feature>
<evidence type="ECO:0000259" key="9">
    <source>
        <dbReference type="PROSITE" id="PS50850"/>
    </source>
</evidence>
<evidence type="ECO:0000256" key="2">
    <source>
        <dbReference type="ARBA" id="ARBA00022448"/>
    </source>
</evidence>
<dbReference type="Pfam" id="PF07690">
    <property type="entry name" value="MFS_1"/>
    <property type="match status" value="1"/>
</dbReference>
<dbReference type="PROSITE" id="PS50850">
    <property type="entry name" value="MFS"/>
    <property type="match status" value="1"/>
</dbReference>
<feature type="transmembrane region" description="Helical" evidence="8">
    <location>
        <begin position="489"/>
        <end position="509"/>
    </location>
</feature>
<feature type="transmembrane region" description="Helical" evidence="8">
    <location>
        <begin position="253"/>
        <end position="271"/>
    </location>
</feature>
<dbReference type="InterPro" id="IPR020846">
    <property type="entry name" value="MFS_dom"/>
</dbReference>
<keyword evidence="2" id="KW-0813">Transport</keyword>
<evidence type="ECO:0000256" key="8">
    <source>
        <dbReference type="SAM" id="Phobius"/>
    </source>
</evidence>
<keyword evidence="3 8" id="KW-0812">Transmembrane</keyword>
<evidence type="ECO:0000313" key="10">
    <source>
        <dbReference type="EMBL" id="KAK9228503.1"/>
    </source>
</evidence>
<dbReference type="EMBL" id="JBCGBO010000001">
    <property type="protein sequence ID" value="KAK9228503.1"/>
    <property type="molecule type" value="Genomic_DNA"/>
</dbReference>
<accession>A0AAP0MZA3</accession>
<feature type="transmembrane region" description="Helical" evidence="8">
    <location>
        <begin position="377"/>
        <end position="398"/>
    </location>
</feature>
<dbReference type="Proteomes" id="UP001428341">
    <property type="component" value="Unassembled WGS sequence"/>
</dbReference>
<feature type="domain" description="Major facilitator superfamily (MFS) profile" evidence="9">
    <location>
        <begin position="66"/>
        <end position="596"/>
    </location>
</feature>
<name>A0AAP0MZA3_9ROSI</name>
<comment type="caution">
    <text evidence="10">The sequence shown here is derived from an EMBL/GenBank/DDBJ whole genome shotgun (WGS) entry which is preliminary data.</text>
</comment>
<evidence type="ECO:0000256" key="5">
    <source>
        <dbReference type="ARBA" id="ARBA00023136"/>
    </source>
</evidence>
<proteinExistence type="inferred from homology"/>
<feature type="transmembrane region" description="Helical" evidence="8">
    <location>
        <begin position="283"/>
        <end position="302"/>
    </location>
</feature>